<dbReference type="EMBL" id="GL447885">
    <property type="protein sequence ID" value="EFN85751.1"/>
    <property type="molecule type" value="Genomic_DNA"/>
</dbReference>
<organism evidence="3">
    <name type="scientific">Harpegnathos saltator</name>
    <name type="common">Jerdon's jumping ant</name>
    <dbReference type="NCBI Taxonomy" id="610380"/>
    <lineage>
        <taxon>Eukaryota</taxon>
        <taxon>Metazoa</taxon>
        <taxon>Ecdysozoa</taxon>
        <taxon>Arthropoda</taxon>
        <taxon>Hexapoda</taxon>
        <taxon>Insecta</taxon>
        <taxon>Pterygota</taxon>
        <taxon>Neoptera</taxon>
        <taxon>Endopterygota</taxon>
        <taxon>Hymenoptera</taxon>
        <taxon>Apocrita</taxon>
        <taxon>Aculeata</taxon>
        <taxon>Formicoidea</taxon>
        <taxon>Formicidae</taxon>
        <taxon>Ponerinae</taxon>
        <taxon>Ponerini</taxon>
        <taxon>Harpegnathos</taxon>
    </lineage>
</organism>
<accession>E2BEY6</accession>
<dbReference type="Proteomes" id="UP000008237">
    <property type="component" value="Unassembled WGS sequence"/>
</dbReference>
<keyword evidence="3" id="KW-1185">Reference proteome</keyword>
<gene>
    <name evidence="2" type="ORF">EAI_09911</name>
</gene>
<evidence type="ECO:0000256" key="1">
    <source>
        <dbReference type="SAM" id="MobiDB-lite"/>
    </source>
</evidence>
<sequence>MRFRKTGEHARANRLVPPPARLQVTRAYLTSAILTSAKVSADASGRSTTPAPRPWHAYLPVHVDHALANDLERPGFAEEASRPRGLQSAATGSSSRQQKSRTDARQRAGEVKCLVTVTVFLTGKRDQVWLSAEVPSSASPSPSPPTTLRATTTTTTTASTTLSRPRGIREYQRDVPRRYPYQDIEELDGYLTDGLDDGKLPYRWKAESTYRHRGPQDITTAIRALDRFLSEALNVDSYNSQLHPPPNPVLALILSRYGRYVPGTRNPRVYAHTAANNMHNNQPFGIYKYEQDEQPIYTLR</sequence>
<feature type="region of interest" description="Disordered" evidence="1">
    <location>
        <begin position="132"/>
        <end position="165"/>
    </location>
</feature>
<dbReference type="OrthoDB" id="6677240at2759"/>
<feature type="region of interest" description="Disordered" evidence="1">
    <location>
        <begin position="76"/>
        <end position="107"/>
    </location>
</feature>
<dbReference type="AlphaFoldDB" id="E2BEY6"/>
<dbReference type="InParanoid" id="E2BEY6"/>
<proteinExistence type="predicted"/>
<feature type="compositionally biased region" description="Low complexity" evidence="1">
    <location>
        <begin position="135"/>
        <end position="165"/>
    </location>
</feature>
<feature type="compositionally biased region" description="Polar residues" evidence="1">
    <location>
        <begin position="88"/>
        <end position="97"/>
    </location>
</feature>
<name>E2BEY6_HARSA</name>
<protein>
    <submittedName>
        <fullName evidence="2">Uncharacterized protein</fullName>
    </submittedName>
</protein>
<reference evidence="2 3" key="1">
    <citation type="journal article" date="2010" name="Science">
        <title>Genomic comparison of the ants Camponotus floridanus and Harpegnathos saltator.</title>
        <authorList>
            <person name="Bonasio R."/>
            <person name="Zhang G."/>
            <person name="Ye C."/>
            <person name="Mutti N.S."/>
            <person name="Fang X."/>
            <person name="Qin N."/>
            <person name="Donahue G."/>
            <person name="Yang P."/>
            <person name="Li Q."/>
            <person name="Li C."/>
            <person name="Zhang P."/>
            <person name="Huang Z."/>
            <person name="Berger S.L."/>
            <person name="Reinberg D."/>
            <person name="Wang J."/>
            <person name="Liebig J."/>
        </authorList>
    </citation>
    <scope>NUCLEOTIDE SEQUENCE [LARGE SCALE GENOMIC DNA]</scope>
    <source>
        <strain evidence="2 3">R22 G/1</strain>
    </source>
</reference>
<evidence type="ECO:0000313" key="2">
    <source>
        <dbReference type="EMBL" id="EFN85751.1"/>
    </source>
</evidence>
<evidence type="ECO:0000313" key="3">
    <source>
        <dbReference type="Proteomes" id="UP000008237"/>
    </source>
</evidence>